<feature type="domain" description="Solute-binding protein family 3/N-terminal" evidence="8">
    <location>
        <begin position="38"/>
        <end position="254"/>
    </location>
</feature>
<evidence type="ECO:0000313" key="9">
    <source>
        <dbReference type="EMBL" id="SAL25944.1"/>
    </source>
</evidence>
<evidence type="ECO:0000256" key="1">
    <source>
        <dbReference type="ARBA" id="ARBA00004418"/>
    </source>
</evidence>
<comment type="similarity">
    <text evidence="2">Belongs to the bacterial solute-binding protein SsuA/TauA family.</text>
</comment>
<keyword evidence="4 7" id="KW-0732">Signal</keyword>
<evidence type="ECO:0000256" key="6">
    <source>
        <dbReference type="ARBA" id="ARBA00070228"/>
    </source>
</evidence>
<organism evidence="9 10">
    <name type="scientific">Caballeronia udeis</name>
    <dbReference type="NCBI Taxonomy" id="1232866"/>
    <lineage>
        <taxon>Bacteria</taxon>
        <taxon>Pseudomonadati</taxon>
        <taxon>Pseudomonadota</taxon>
        <taxon>Betaproteobacteria</taxon>
        <taxon>Burkholderiales</taxon>
        <taxon>Burkholderiaceae</taxon>
        <taxon>Caballeronia</taxon>
    </lineage>
</organism>
<dbReference type="Gene3D" id="3.40.190.10">
    <property type="entry name" value="Periplasmic binding protein-like II"/>
    <property type="match status" value="2"/>
</dbReference>
<gene>
    <name evidence="9" type="ORF">AWB69_01934</name>
</gene>
<sequence>MKKPGLSLSSLVSWVAAAFMLLPLSALAQDPATAPAKQLRIGFQKAGLLAVLKAQGSLEQKLKPLGYTVSWYEFPAGPQLLEALNTSNIDFGYTGAPPPIFAQAAGVNFVYVGAEPGGETNEALFVKADSPIHTPAELKGRRIALQKGSSSNFLLLAVLQKAGLKLDDIQPVYLAPADARAAFENGDVDAWIVWDPYYAAAQKALSVRTLANYAGLPKPFSFYEATRSFATQNPQAVRAVIEQLRTTGAWVMQHPADTAALLAPKIGLDAGLVETWVRRVPYGAIPIDEKIVTTQQNVADMFYRAKLIPKAVTVKDNVWRDQDALTAR</sequence>
<reference evidence="9 10" key="1">
    <citation type="submission" date="2016-01" db="EMBL/GenBank/DDBJ databases">
        <authorList>
            <person name="Oliw E.H."/>
        </authorList>
    </citation>
    <scope>NUCLEOTIDE SEQUENCE [LARGE SCALE GENOMIC DNA]</scope>
    <source>
        <strain evidence="9">LMG 27134</strain>
    </source>
</reference>
<dbReference type="AlphaFoldDB" id="A0A158G1G6"/>
<dbReference type="FunFam" id="3.40.190.10:FF:000050">
    <property type="entry name" value="Sulfonate ABC transporter substrate-binding protein"/>
    <property type="match status" value="1"/>
</dbReference>
<evidence type="ECO:0000256" key="2">
    <source>
        <dbReference type="ARBA" id="ARBA00010742"/>
    </source>
</evidence>
<dbReference type="EMBL" id="FCOK02000009">
    <property type="protein sequence ID" value="SAL25944.1"/>
    <property type="molecule type" value="Genomic_DNA"/>
</dbReference>
<dbReference type="GO" id="GO:0042597">
    <property type="term" value="C:periplasmic space"/>
    <property type="evidence" value="ECO:0007669"/>
    <property type="project" value="UniProtKB-SubCell"/>
</dbReference>
<dbReference type="InterPro" id="IPR001638">
    <property type="entry name" value="Solute-binding_3/MltF_N"/>
</dbReference>
<evidence type="ECO:0000256" key="3">
    <source>
        <dbReference type="ARBA" id="ARBA00022448"/>
    </source>
</evidence>
<dbReference type="InterPro" id="IPR010067">
    <property type="entry name" value="ABC_SsuA_sub-bd"/>
</dbReference>
<dbReference type="Proteomes" id="UP000054683">
    <property type="component" value="Unassembled WGS sequence"/>
</dbReference>
<dbReference type="RefSeq" id="WP_062084628.1">
    <property type="nucleotide sequence ID" value="NZ_FCOK02000009.1"/>
</dbReference>
<dbReference type="InterPro" id="IPR015168">
    <property type="entry name" value="SsuA/THI5"/>
</dbReference>
<feature type="chain" id="PRO_5008501569" description="Putative aliphatic sulfonates-binding protein" evidence="7">
    <location>
        <begin position="29"/>
        <end position="328"/>
    </location>
</feature>
<dbReference type="PANTHER" id="PTHR30024:SF42">
    <property type="entry name" value="ALIPHATIC SULFONATES-BINDING PROTEIN-RELATED"/>
    <property type="match status" value="1"/>
</dbReference>
<evidence type="ECO:0000256" key="7">
    <source>
        <dbReference type="SAM" id="SignalP"/>
    </source>
</evidence>
<dbReference type="SUPFAM" id="SSF53850">
    <property type="entry name" value="Periplasmic binding protein-like II"/>
    <property type="match status" value="1"/>
</dbReference>
<evidence type="ECO:0000256" key="5">
    <source>
        <dbReference type="ARBA" id="ARBA00055538"/>
    </source>
</evidence>
<dbReference type="GO" id="GO:0042626">
    <property type="term" value="F:ATPase-coupled transmembrane transporter activity"/>
    <property type="evidence" value="ECO:0007669"/>
    <property type="project" value="InterPro"/>
</dbReference>
<dbReference type="GO" id="GO:0016020">
    <property type="term" value="C:membrane"/>
    <property type="evidence" value="ECO:0007669"/>
    <property type="project" value="InterPro"/>
</dbReference>
<accession>A0A158G1G6</accession>
<dbReference type="NCBIfam" id="NF008588">
    <property type="entry name" value="PRK11553.1"/>
    <property type="match status" value="1"/>
</dbReference>
<proteinExistence type="inferred from homology"/>
<evidence type="ECO:0000259" key="8">
    <source>
        <dbReference type="SMART" id="SM00062"/>
    </source>
</evidence>
<dbReference type="CDD" id="cd13557">
    <property type="entry name" value="PBP2_SsuA"/>
    <property type="match status" value="1"/>
</dbReference>
<dbReference type="Pfam" id="PF09084">
    <property type="entry name" value="NMT1"/>
    <property type="match status" value="1"/>
</dbReference>
<protein>
    <recommendedName>
        <fullName evidence="6">Putative aliphatic sulfonates-binding protein</fullName>
    </recommendedName>
</protein>
<comment type="subcellular location">
    <subcellularLocation>
        <location evidence="1">Periplasm</location>
    </subcellularLocation>
</comment>
<keyword evidence="3" id="KW-0813">Transport</keyword>
<feature type="signal peptide" evidence="7">
    <location>
        <begin position="1"/>
        <end position="28"/>
    </location>
</feature>
<dbReference type="NCBIfam" id="TIGR01728">
    <property type="entry name" value="SsuA_fam"/>
    <property type="match status" value="1"/>
</dbReference>
<name>A0A158G1G6_9BURK</name>
<dbReference type="SMART" id="SM00062">
    <property type="entry name" value="PBPb"/>
    <property type="match status" value="1"/>
</dbReference>
<evidence type="ECO:0000256" key="4">
    <source>
        <dbReference type="ARBA" id="ARBA00022729"/>
    </source>
</evidence>
<evidence type="ECO:0000313" key="10">
    <source>
        <dbReference type="Proteomes" id="UP000054683"/>
    </source>
</evidence>
<dbReference type="OrthoDB" id="286202at2"/>
<comment type="function">
    <text evidence="5">Part of a binding-protein-dependent transport system for aliphatic sulfonates. Putative binding protein.</text>
</comment>
<dbReference type="PANTHER" id="PTHR30024">
    <property type="entry name" value="ALIPHATIC SULFONATES-BINDING PROTEIN-RELATED"/>
    <property type="match status" value="1"/>
</dbReference>